<dbReference type="RefSeq" id="WP_051462281.1">
    <property type="nucleotide sequence ID" value="NZ_CAWLWS010000003.1"/>
</dbReference>
<accession>W1IRJ1</accession>
<evidence type="ECO:0000313" key="2">
    <source>
        <dbReference type="EMBL" id="CDL81097.1"/>
    </source>
</evidence>
<dbReference type="AlphaFoldDB" id="W1IRJ1"/>
<proteinExistence type="predicted"/>
<dbReference type="OrthoDB" id="6548685at2"/>
<name>W1IRJ1_9GAMM</name>
<gene>
    <name evidence="2" type="ORF">XSR1_1000003</name>
</gene>
<evidence type="ECO:0000313" key="3">
    <source>
        <dbReference type="Proteomes" id="UP000019202"/>
    </source>
</evidence>
<keyword evidence="3" id="KW-1185">Reference proteome</keyword>
<dbReference type="Proteomes" id="UP000019202">
    <property type="component" value="Unassembled WGS sequence"/>
</dbReference>
<dbReference type="EMBL" id="CBXF010000003">
    <property type="protein sequence ID" value="CDL81097.1"/>
    <property type="molecule type" value="Genomic_DNA"/>
</dbReference>
<dbReference type="STRING" id="1427518.XSR1_1000003"/>
<protein>
    <submittedName>
        <fullName evidence="2">Uncharacterized protein</fullName>
    </submittedName>
</protein>
<comment type="caution">
    <text evidence="2">The sequence shown here is derived from an EMBL/GenBank/DDBJ whole genome shotgun (WGS) entry which is preliminary data.</text>
</comment>
<reference evidence="2" key="1">
    <citation type="submission" date="2013-11" db="EMBL/GenBank/DDBJ databases">
        <title>Draft genome sequence and annotation of the entomopathogenic bacteria, Xenorhabdus cabanillasi strain JM26 and Xenorhabdus szentirmai strain DSM 16338.</title>
        <authorList>
            <person name="Gualtieri M."/>
            <person name="Ogier J.C."/>
            <person name="Pages S."/>
            <person name="Givaudan A."/>
            <person name="Gaudriault S."/>
        </authorList>
    </citation>
    <scope>NUCLEOTIDE SEQUENCE [LARGE SCALE GENOMIC DNA]</scope>
    <source>
        <strain evidence="2">DSM 16338</strain>
    </source>
</reference>
<feature type="region of interest" description="Disordered" evidence="1">
    <location>
        <begin position="29"/>
        <end position="52"/>
    </location>
</feature>
<sequence length="139" mass="14885">MSKGMFTRGALLTSRLSAFTTPAGQVAMLESPQARNTGKTVRPPAGAGQSQSEEMLLEAVYKKAEQDARGIAAAAVIDWAQQGESSFESFDEFALRLADLPQDSDSAFTDEQIDDYNRWLGLMADAAVAMGPASMTSRT</sequence>
<organism evidence="2 3">
    <name type="scientific">Xenorhabdus szentirmaii DSM 16338</name>
    <dbReference type="NCBI Taxonomy" id="1427518"/>
    <lineage>
        <taxon>Bacteria</taxon>
        <taxon>Pseudomonadati</taxon>
        <taxon>Pseudomonadota</taxon>
        <taxon>Gammaproteobacteria</taxon>
        <taxon>Enterobacterales</taxon>
        <taxon>Morganellaceae</taxon>
        <taxon>Xenorhabdus</taxon>
    </lineage>
</organism>
<evidence type="ECO:0000256" key="1">
    <source>
        <dbReference type="SAM" id="MobiDB-lite"/>
    </source>
</evidence>